<keyword evidence="1" id="KW-0879">Wnt signaling pathway</keyword>
<evidence type="ECO:0000259" key="6">
    <source>
        <dbReference type="PROSITE" id="PS50878"/>
    </source>
</evidence>
<dbReference type="Gene3D" id="3.60.10.10">
    <property type="entry name" value="Endonuclease/exonuclease/phosphatase"/>
    <property type="match status" value="1"/>
</dbReference>
<dbReference type="PROSITE" id="PS50293">
    <property type="entry name" value="TPR_REGION"/>
    <property type="match status" value="1"/>
</dbReference>
<dbReference type="SMART" id="SM00028">
    <property type="entry name" value="TPR"/>
    <property type="match status" value="7"/>
</dbReference>
<feature type="repeat" description="TPR" evidence="5">
    <location>
        <begin position="850"/>
        <end position="883"/>
    </location>
</feature>
<feature type="repeat" description="TPR" evidence="5">
    <location>
        <begin position="1129"/>
        <end position="1162"/>
    </location>
</feature>
<evidence type="ECO:0000256" key="3">
    <source>
        <dbReference type="ARBA" id="ARBA00022803"/>
    </source>
</evidence>
<dbReference type="Proteomes" id="UP000683360">
    <property type="component" value="Unassembled WGS sequence"/>
</dbReference>
<keyword evidence="2" id="KW-0677">Repeat</keyword>
<organism evidence="7 8">
    <name type="scientific">Mytilus edulis</name>
    <name type="common">Blue mussel</name>
    <dbReference type="NCBI Taxonomy" id="6550"/>
    <lineage>
        <taxon>Eukaryota</taxon>
        <taxon>Metazoa</taxon>
        <taxon>Spiralia</taxon>
        <taxon>Lophotrochozoa</taxon>
        <taxon>Mollusca</taxon>
        <taxon>Bivalvia</taxon>
        <taxon>Autobranchia</taxon>
        <taxon>Pteriomorphia</taxon>
        <taxon>Mytilida</taxon>
        <taxon>Mytiloidea</taxon>
        <taxon>Mytilidae</taxon>
        <taxon>Mytilinae</taxon>
        <taxon>Mytilus</taxon>
    </lineage>
</organism>
<feature type="repeat" description="TPR" evidence="5">
    <location>
        <begin position="1171"/>
        <end position="1204"/>
    </location>
</feature>
<dbReference type="InterPro" id="IPR019734">
    <property type="entry name" value="TPR_rpt"/>
</dbReference>
<dbReference type="PANTHER" id="PTHR45641:SF19">
    <property type="entry name" value="NEPHROCYSTIN-3"/>
    <property type="match status" value="1"/>
</dbReference>
<dbReference type="PROSITE" id="PS50005">
    <property type="entry name" value="TPR"/>
    <property type="match status" value="7"/>
</dbReference>
<dbReference type="PRINTS" id="PR00381">
    <property type="entry name" value="KINESINLIGHT"/>
</dbReference>
<feature type="repeat" description="TPR" evidence="5">
    <location>
        <begin position="1045"/>
        <end position="1078"/>
    </location>
</feature>
<dbReference type="Pfam" id="PF24885">
    <property type="entry name" value="TPR_NPHP3"/>
    <property type="match status" value="1"/>
</dbReference>
<name>A0A8S3QCP5_MYTED</name>
<dbReference type="Pfam" id="PF24884">
    <property type="entry name" value="NPHP3_hel"/>
    <property type="match status" value="1"/>
</dbReference>
<dbReference type="Pfam" id="PF13374">
    <property type="entry name" value="TPR_10"/>
    <property type="match status" value="1"/>
</dbReference>
<evidence type="ECO:0000256" key="1">
    <source>
        <dbReference type="ARBA" id="ARBA00022687"/>
    </source>
</evidence>
<feature type="domain" description="Reverse transcriptase" evidence="6">
    <location>
        <begin position="227"/>
        <end position="528"/>
    </location>
</feature>
<dbReference type="Pfam" id="PF14529">
    <property type="entry name" value="Exo_endo_phos_2"/>
    <property type="match status" value="1"/>
</dbReference>
<keyword evidence="3 5" id="KW-0802">TPR repeat</keyword>
<dbReference type="InterPro" id="IPR000477">
    <property type="entry name" value="RT_dom"/>
</dbReference>
<accession>A0A8S3QCP5</accession>
<dbReference type="InterPro" id="IPR043502">
    <property type="entry name" value="DNA/RNA_pol_sf"/>
</dbReference>
<evidence type="ECO:0000313" key="8">
    <source>
        <dbReference type="Proteomes" id="UP000683360"/>
    </source>
</evidence>
<feature type="repeat" description="TPR" evidence="5">
    <location>
        <begin position="892"/>
        <end position="925"/>
    </location>
</feature>
<reference evidence="7" key="1">
    <citation type="submission" date="2021-03" db="EMBL/GenBank/DDBJ databases">
        <authorList>
            <person name="Bekaert M."/>
        </authorList>
    </citation>
    <scope>NUCLEOTIDE SEQUENCE</scope>
</reference>
<evidence type="ECO:0000313" key="7">
    <source>
        <dbReference type="EMBL" id="CAG2193239.1"/>
    </source>
</evidence>
<evidence type="ECO:0000256" key="2">
    <source>
        <dbReference type="ARBA" id="ARBA00022737"/>
    </source>
</evidence>
<gene>
    <name evidence="7" type="ORF">MEDL_8482</name>
</gene>
<dbReference type="SUPFAM" id="SSF48452">
    <property type="entry name" value="TPR-like"/>
    <property type="match status" value="2"/>
</dbReference>
<dbReference type="SUPFAM" id="SSF56672">
    <property type="entry name" value="DNA/RNA polymerases"/>
    <property type="match status" value="1"/>
</dbReference>
<feature type="repeat" description="TPR" evidence="5">
    <location>
        <begin position="1087"/>
        <end position="1120"/>
    </location>
</feature>
<dbReference type="GO" id="GO:0016055">
    <property type="term" value="P:Wnt signaling pathway"/>
    <property type="evidence" value="ECO:0007669"/>
    <property type="project" value="UniProtKB-KW"/>
</dbReference>
<dbReference type="InterPro" id="IPR056883">
    <property type="entry name" value="NPHP3_hel"/>
</dbReference>
<dbReference type="InterPro" id="IPR056885">
    <property type="entry name" value="TPR_NPHP3"/>
</dbReference>
<dbReference type="PROSITE" id="PS50878">
    <property type="entry name" value="RT_POL"/>
    <property type="match status" value="1"/>
</dbReference>
<evidence type="ECO:0000256" key="5">
    <source>
        <dbReference type="PROSITE-ProRule" id="PRU00339"/>
    </source>
</evidence>
<dbReference type="EMBL" id="CAJPWZ010000459">
    <property type="protein sequence ID" value="CAG2193239.1"/>
    <property type="molecule type" value="Genomic_DNA"/>
</dbReference>
<sequence>MGDFNYPEIKWVDNEVSSGINTDPFKFYECMQNNFLFQHICTPTRFRTGQNANLLDLVFTNEENMIAKDSIQMDSPVGKSDHCMITFDFCCYLNNENTSGDRFSYFRGNYELFNETLNNIDWDVLLNNKSINEMWKCFSSVMSDNIDRFIPKKKTDRKFISPPLWMDRATKSAIVKKRKSWKKYKYSRNNLSYVKYVKDRNECTNAVKNAKLSFEQKVALESKTNVKSFWNYVNSKLKTRSGIGTLEKPDGTLASSTADKVEVLNQFFTSVFTQTEDLKDYDTNSVSNNFLNDINICQEDVLKKLNKLKTDKSAGPDGLHPKVLYERQYYEVYSHEQSFTSSQYGFRPGRSCVTQLLEVLDEWSELIDSGFPLDSIFLDFSKAFDTVPHQRLFLKLEKLGIKGCILNWIKSFLSGRKQCVRINNTTSTWSDVVSGVPQGSVLGPVLFLTFINDLPDVVEGIVKVFADDCKVYSKVSSDYERCKLQENLDRLCEWSDMWKLKFNAAKLNEEKDLGVTFESNLKFEKHISDIYNKAQRVLSLIHHSFDYMDQDMFLTIYKSIVRPLLEYATCVWSPYLKKDIRKLESVQRRATKLVKNICHLNYEDRLRSLGLPTLEYRRDRNDMIQVYKSLHGIDDIDWMKLFTLAPSNNTRGHSLKLFKKQCKTTHRLNTFQILRFIYVSRCGLRESELLDLMPNLSSNFLTLFTEILFHHLIIKYQGGLLMFAHQQMEKAALEYCFGKEEAKLIPQYRQNLIQYFSNSLSPGKTSCRVSDELPWLLRQTQEKEELQQCLLNLCVFQRLYSRGRCPEILSYWQFVAADKNTMAQLYFNATRKMEELVGQYGGLITLERIADLYDSLGHFLKDLGQLNQAVSALQKALEIRETTLHPDHPIVARTHHILAGLYAQWGKFSTAEDFYKQALALYENEYGMDHPLVATELEALAQLYQRQDRHDQADPLKKRSVNIRKKQKSPKVTPMQTQAKTVVQRRALQLEELALGPDSPDNARILNELGVLYYLQNDFETAESFFKRALEMRESTLGPDHLDLAQSLNNLAALYNDRKQFNKAEPLYERALDIKTKYLSTNHESVASIINHLALLYRKQGKFDQALPLYKQAVEIREKTFGTYHPSVATALVNLAVLYSQQNKYADAEPMYERALKIYDESLGPQHPRVAETLRNLAVMKYELKDFEAAAKLYKKATEIKENETTYGGKALSIQSSSGESTLKNMMNS</sequence>
<dbReference type="InterPro" id="IPR005135">
    <property type="entry name" value="Endo/exonuclease/phosphatase"/>
</dbReference>
<dbReference type="CDD" id="cd01650">
    <property type="entry name" value="RT_nLTR_like"/>
    <property type="match status" value="1"/>
</dbReference>
<dbReference type="InterPro" id="IPR036691">
    <property type="entry name" value="Endo/exonu/phosph_ase_sf"/>
</dbReference>
<protein>
    <recommendedName>
        <fullName evidence="4">Nephrocystin-3</fullName>
    </recommendedName>
</protein>
<keyword evidence="8" id="KW-1185">Reference proteome</keyword>
<dbReference type="Pfam" id="PF00078">
    <property type="entry name" value="RVT_1"/>
    <property type="match status" value="1"/>
</dbReference>
<comment type="caution">
    <text evidence="7">The sequence shown here is derived from an EMBL/GenBank/DDBJ whole genome shotgun (WGS) entry which is preliminary data.</text>
</comment>
<dbReference type="Pfam" id="PF13424">
    <property type="entry name" value="TPR_12"/>
    <property type="match status" value="2"/>
</dbReference>
<dbReference type="Gene3D" id="1.25.40.10">
    <property type="entry name" value="Tetratricopeptide repeat domain"/>
    <property type="match status" value="3"/>
</dbReference>
<feature type="repeat" description="TPR" evidence="5">
    <location>
        <begin position="1003"/>
        <end position="1036"/>
    </location>
</feature>
<dbReference type="OrthoDB" id="626167at2759"/>
<dbReference type="InterPro" id="IPR011990">
    <property type="entry name" value="TPR-like_helical_dom_sf"/>
</dbReference>
<dbReference type="PANTHER" id="PTHR45641">
    <property type="entry name" value="TETRATRICOPEPTIDE REPEAT PROTEIN (AFU_ORTHOLOGUE AFUA_6G03870)"/>
    <property type="match status" value="1"/>
</dbReference>
<evidence type="ECO:0000256" key="4">
    <source>
        <dbReference type="ARBA" id="ARBA00040387"/>
    </source>
</evidence>
<proteinExistence type="predicted"/>
<dbReference type="AlphaFoldDB" id="A0A8S3QCP5"/>
<dbReference type="GO" id="GO:0003824">
    <property type="term" value="F:catalytic activity"/>
    <property type="evidence" value="ECO:0007669"/>
    <property type="project" value="InterPro"/>
</dbReference>